<feature type="active site" description="Proton acceptor" evidence="6">
    <location>
        <position position="32"/>
    </location>
</feature>
<dbReference type="PIRSF" id="PIRSF026534">
    <property type="entry name" value="Endo_alpha-L-arabinosidase"/>
    <property type="match status" value="1"/>
</dbReference>
<keyword evidence="4 5" id="KW-0326">Glycosidase</keyword>
<dbReference type="PANTHER" id="PTHR43301:SF3">
    <property type="entry name" value="ARABINAN ENDO-1,5-ALPHA-L-ARABINOSIDASE A-RELATED"/>
    <property type="match status" value="1"/>
</dbReference>
<evidence type="ECO:0000256" key="7">
    <source>
        <dbReference type="PIRSR" id="PIRSR026534-2"/>
    </source>
</evidence>
<organism evidence="10 11">
    <name type="scientific">Dyadobacter luteus</name>
    <dbReference type="NCBI Taxonomy" id="2259619"/>
    <lineage>
        <taxon>Bacteria</taxon>
        <taxon>Pseudomonadati</taxon>
        <taxon>Bacteroidota</taxon>
        <taxon>Cytophagia</taxon>
        <taxon>Cytophagales</taxon>
        <taxon>Spirosomataceae</taxon>
        <taxon>Dyadobacter</taxon>
    </lineage>
</organism>
<feature type="chain" id="PRO_5017694674" evidence="9">
    <location>
        <begin position="21"/>
        <end position="331"/>
    </location>
</feature>
<evidence type="ECO:0000313" key="10">
    <source>
        <dbReference type="EMBL" id="REA62080.1"/>
    </source>
</evidence>
<comment type="similarity">
    <text evidence="2 5">Belongs to the glycosyl hydrolase 43 family.</text>
</comment>
<dbReference type="RefSeq" id="WP_115830715.1">
    <property type="nucleotide sequence ID" value="NZ_QNUL01000006.1"/>
</dbReference>
<feature type="site" description="Important for catalytic activity, responsible for pKa modulation of the active site Glu and correct orientation of both the proton donor and substrate" evidence="8">
    <location>
        <position position="152"/>
    </location>
</feature>
<dbReference type="Pfam" id="PF04616">
    <property type="entry name" value="Glyco_hydro_43"/>
    <property type="match status" value="1"/>
</dbReference>
<dbReference type="CDD" id="cd18830">
    <property type="entry name" value="GH43_CjArb43A-like"/>
    <property type="match status" value="1"/>
</dbReference>
<comment type="caution">
    <text evidence="10">The sequence shown here is derived from an EMBL/GenBank/DDBJ whole genome shotgun (WGS) entry which is preliminary data.</text>
</comment>
<dbReference type="UniPathway" id="UPA00667"/>
<evidence type="ECO:0000256" key="2">
    <source>
        <dbReference type="ARBA" id="ARBA00009865"/>
    </source>
</evidence>
<evidence type="ECO:0000256" key="1">
    <source>
        <dbReference type="ARBA" id="ARBA00004834"/>
    </source>
</evidence>
<dbReference type="GO" id="GO:0046558">
    <property type="term" value="F:arabinan endo-1,5-alpha-L-arabinosidase activity"/>
    <property type="evidence" value="ECO:0007669"/>
    <property type="project" value="InterPro"/>
</dbReference>
<dbReference type="OrthoDB" id="9801455at2"/>
<evidence type="ECO:0000256" key="8">
    <source>
        <dbReference type="PIRSR" id="PIRSR026534-3"/>
    </source>
</evidence>
<protein>
    <submittedName>
        <fullName evidence="10">Arabinan endo-1,5-alpha-L-arabinosidase</fullName>
    </submittedName>
</protein>
<dbReference type="Gene3D" id="2.115.10.20">
    <property type="entry name" value="Glycosyl hydrolase domain, family 43"/>
    <property type="match status" value="1"/>
</dbReference>
<feature type="signal peptide" evidence="9">
    <location>
        <begin position="1"/>
        <end position="20"/>
    </location>
</feature>
<feature type="binding site" evidence="7">
    <location>
        <begin position="149"/>
        <end position="152"/>
    </location>
    <ligand>
        <name>substrate</name>
    </ligand>
</feature>
<dbReference type="PANTHER" id="PTHR43301">
    <property type="entry name" value="ARABINAN ENDO-1,5-ALPHA-L-ARABINOSIDASE"/>
    <property type="match status" value="1"/>
</dbReference>
<evidence type="ECO:0000313" key="11">
    <source>
        <dbReference type="Proteomes" id="UP000256373"/>
    </source>
</evidence>
<feature type="binding site" evidence="7">
    <location>
        <position position="109"/>
    </location>
    <ligand>
        <name>substrate</name>
    </ligand>
</feature>
<dbReference type="Proteomes" id="UP000256373">
    <property type="component" value="Unassembled WGS sequence"/>
</dbReference>
<dbReference type="InterPro" id="IPR006710">
    <property type="entry name" value="Glyco_hydro_43"/>
</dbReference>
<feature type="active site" description="Proton donor" evidence="6">
    <location>
        <position position="215"/>
    </location>
</feature>
<gene>
    <name evidence="10" type="ORF">DSL64_10520</name>
</gene>
<dbReference type="InterPro" id="IPR023296">
    <property type="entry name" value="Glyco_hydro_beta-prop_sf"/>
</dbReference>
<keyword evidence="9" id="KW-0732">Signal</keyword>
<feature type="binding site" evidence="7">
    <location>
        <position position="32"/>
    </location>
    <ligand>
        <name>substrate</name>
    </ligand>
</feature>
<keyword evidence="11" id="KW-1185">Reference proteome</keyword>
<keyword evidence="3 5" id="KW-0378">Hydrolase</keyword>
<evidence type="ECO:0000256" key="4">
    <source>
        <dbReference type="ARBA" id="ARBA00023295"/>
    </source>
</evidence>
<dbReference type="GO" id="GO:0031222">
    <property type="term" value="P:arabinan catabolic process"/>
    <property type="evidence" value="ECO:0007669"/>
    <property type="project" value="UniProtKB-UniPathway"/>
</dbReference>
<feature type="site" description="Important for substrate recognition" evidence="8">
    <location>
        <position position="285"/>
    </location>
</feature>
<evidence type="ECO:0000256" key="9">
    <source>
        <dbReference type="SAM" id="SignalP"/>
    </source>
</evidence>
<dbReference type="AlphaFoldDB" id="A0A3D8YCC8"/>
<evidence type="ECO:0000256" key="3">
    <source>
        <dbReference type="ARBA" id="ARBA00022801"/>
    </source>
</evidence>
<evidence type="ECO:0000256" key="5">
    <source>
        <dbReference type="PIRNR" id="PIRNR026534"/>
    </source>
</evidence>
<feature type="binding site" evidence="7">
    <location>
        <begin position="169"/>
        <end position="171"/>
    </location>
    <ligand>
        <name>substrate</name>
    </ligand>
</feature>
<dbReference type="EMBL" id="QNUL01000006">
    <property type="protein sequence ID" value="REA62080.1"/>
    <property type="molecule type" value="Genomic_DNA"/>
</dbReference>
<dbReference type="InterPro" id="IPR050727">
    <property type="entry name" value="GH43_arabinanases"/>
</dbReference>
<sequence length="331" mass="37412">MVKHLAFLFIAILGANFSCAQDSLLTDVPVHDPVMIRQDGTYYLFATGRGINVWSSKDMKGWKKEKSVFSSPPEWAVKAVPGFRGHIWAPDIAYYQGLYYLYYSISTFGKNGSCIGLATNKTLDPADPDFKWIDHEKVIESVPGRDEWNAIDPNLIIDENKQPWLSFGSFWNGLKLVALGQDAKTIALPQKWYTLASVPGNPVKSDSSAGKGAIEAPFIFKKDKYYYLFASYDYCCKGENSTYKMRIGRSEKLTGPYIDKDNIPMKQGGGTLLLQGDSNWHGVGHNSVYTFDDTDYLIFHGYDAKDKGKSKLRIEKLNWDAQNWPYIKINK</sequence>
<accession>A0A3D8YCC8</accession>
<comment type="pathway">
    <text evidence="1 5">Glycan metabolism; L-arabinan degradation.</text>
</comment>
<name>A0A3D8YCC8_9BACT</name>
<dbReference type="SUPFAM" id="SSF75005">
    <property type="entry name" value="Arabinanase/levansucrase/invertase"/>
    <property type="match status" value="1"/>
</dbReference>
<dbReference type="InterPro" id="IPR016840">
    <property type="entry name" value="Glyco_hydro_43_endo_a_Ara-ase"/>
</dbReference>
<evidence type="ECO:0000256" key="6">
    <source>
        <dbReference type="PIRSR" id="PIRSR026534-1"/>
    </source>
</evidence>
<reference evidence="10 11" key="1">
    <citation type="submission" date="2018-07" db="EMBL/GenBank/DDBJ databases">
        <title>Dyadobacter roseus sp. nov., isolated from rose rhizosphere soil.</title>
        <authorList>
            <person name="Chen L."/>
        </authorList>
    </citation>
    <scope>NUCLEOTIDE SEQUENCE [LARGE SCALE GENOMIC DNA]</scope>
    <source>
        <strain evidence="10 11">RS19</strain>
    </source>
</reference>
<proteinExistence type="inferred from homology"/>